<evidence type="ECO:0000313" key="3">
    <source>
        <dbReference type="Proteomes" id="UP001057753"/>
    </source>
</evidence>
<protein>
    <submittedName>
        <fullName evidence="2">Uncharacterized protein</fullName>
    </submittedName>
</protein>
<keyword evidence="1" id="KW-0472">Membrane</keyword>
<feature type="transmembrane region" description="Helical" evidence="1">
    <location>
        <begin position="5"/>
        <end position="21"/>
    </location>
</feature>
<dbReference type="EMBL" id="JABXYM010000001">
    <property type="protein sequence ID" value="MCR6098288.1"/>
    <property type="molecule type" value="Genomic_DNA"/>
</dbReference>
<organism evidence="2 3">
    <name type="scientific">Salipaludibacillus agaradhaerens</name>
    <name type="common">Bacillus agaradhaerens</name>
    <dbReference type="NCBI Taxonomy" id="76935"/>
    <lineage>
        <taxon>Bacteria</taxon>
        <taxon>Bacillati</taxon>
        <taxon>Bacillota</taxon>
        <taxon>Bacilli</taxon>
        <taxon>Bacillales</taxon>
        <taxon>Bacillaceae</taxon>
    </lineage>
</organism>
<feature type="transmembrane region" description="Helical" evidence="1">
    <location>
        <begin position="27"/>
        <end position="43"/>
    </location>
</feature>
<proteinExistence type="predicted"/>
<dbReference type="Proteomes" id="UP001057753">
    <property type="component" value="Unassembled WGS sequence"/>
</dbReference>
<name>A0A9Q4B4J5_SALAG</name>
<accession>A0A9Q4B4J5</accession>
<dbReference type="AlphaFoldDB" id="A0A9Q4B4J5"/>
<evidence type="ECO:0000256" key="1">
    <source>
        <dbReference type="SAM" id="Phobius"/>
    </source>
</evidence>
<keyword evidence="1" id="KW-1133">Transmembrane helix</keyword>
<evidence type="ECO:0000313" key="2">
    <source>
        <dbReference type="EMBL" id="MCR6098288.1"/>
    </source>
</evidence>
<gene>
    <name evidence="2" type="ORF">HXA33_17270</name>
</gene>
<dbReference type="RefSeq" id="WP_257822644.1">
    <property type="nucleotide sequence ID" value="NZ_JABXYM010000001.1"/>
</dbReference>
<feature type="transmembrane region" description="Helical" evidence="1">
    <location>
        <begin position="55"/>
        <end position="76"/>
    </location>
</feature>
<keyword evidence="3" id="KW-1185">Reference proteome</keyword>
<reference evidence="2" key="1">
    <citation type="submission" date="2020-06" db="EMBL/GenBank/DDBJ databases">
        <title>Insight into the genomes of haloalkaliphilic bacilli from Kenyan soda lakes.</title>
        <authorList>
            <person name="Mwirichia R."/>
            <person name="Villamizar G.C."/>
            <person name="Poehlein A."/>
            <person name="Mugweru J."/>
            <person name="Kipnyargis A."/>
            <person name="Kiplimo D."/>
            <person name="Orwa P."/>
            <person name="Daniel R."/>
        </authorList>
    </citation>
    <scope>NUCLEOTIDE SEQUENCE</scope>
    <source>
        <strain evidence="2">B1096_S55</strain>
    </source>
</reference>
<comment type="caution">
    <text evidence="2">The sequence shown here is derived from an EMBL/GenBank/DDBJ whole genome shotgun (WGS) entry which is preliminary data.</text>
</comment>
<keyword evidence="1" id="KW-0812">Transmembrane</keyword>
<sequence>MIISLLVSSAIMIVALFIFALTNYYNIGLIMLGASILITSITLSQKISNRGQRIIFIVFQSIVVITILIFVIWDFFE</sequence>